<feature type="compositionally biased region" description="Basic and acidic residues" evidence="1">
    <location>
        <begin position="48"/>
        <end position="57"/>
    </location>
</feature>
<reference evidence="2" key="1">
    <citation type="submission" date="2022-07" db="EMBL/GenBank/DDBJ databases">
        <title>The genome of Lyophyllum shimeji provides insight into the initial evolution of ectomycorrhizal fungal genome.</title>
        <authorList>
            <person name="Kobayashi Y."/>
            <person name="Shibata T."/>
            <person name="Hirakawa H."/>
            <person name="Shigenobu S."/>
            <person name="Nishiyama T."/>
            <person name="Yamada A."/>
            <person name="Hasebe M."/>
            <person name="Kawaguchi M."/>
        </authorList>
    </citation>
    <scope>NUCLEOTIDE SEQUENCE</scope>
    <source>
        <strain evidence="2">AT787</strain>
    </source>
</reference>
<feature type="compositionally biased region" description="Low complexity" evidence="1">
    <location>
        <begin position="13"/>
        <end position="32"/>
    </location>
</feature>
<gene>
    <name evidence="2" type="ORF">LshimejAT787_1401350</name>
</gene>
<protein>
    <submittedName>
        <fullName evidence="2">Uncharacterized protein</fullName>
    </submittedName>
</protein>
<keyword evidence="3" id="KW-1185">Reference proteome</keyword>
<feature type="region of interest" description="Disordered" evidence="1">
    <location>
        <begin position="1"/>
        <end position="86"/>
    </location>
</feature>
<dbReference type="AlphaFoldDB" id="A0A9P3PXY8"/>
<evidence type="ECO:0000256" key="1">
    <source>
        <dbReference type="SAM" id="MobiDB-lite"/>
    </source>
</evidence>
<accession>A0A9P3PXY8</accession>
<dbReference type="OrthoDB" id="3245714at2759"/>
<proteinExistence type="predicted"/>
<organism evidence="2 3">
    <name type="scientific">Lyophyllum shimeji</name>
    <name type="common">Hon-shimeji</name>
    <name type="synonym">Tricholoma shimeji</name>
    <dbReference type="NCBI Taxonomy" id="47721"/>
    <lineage>
        <taxon>Eukaryota</taxon>
        <taxon>Fungi</taxon>
        <taxon>Dikarya</taxon>
        <taxon>Basidiomycota</taxon>
        <taxon>Agaricomycotina</taxon>
        <taxon>Agaricomycetes</taxon>
        <taxon>Agaricomycetidae</taxon>
        <taxon>Agaricales</taxon>
        <taxon>Tricholomatineae</taxon>
        <taxon>Lyophyllaceae</taxon>
        <taxon>Lyophyllum</taxon>
    </lineage>
</organism>
<evidence type="ECO:0000313" key="2">
    <source>
        <dbReference type="EMBL" id="GLB43623.1"/>
    </source>
</evidence>
<dbReference type="Proteomes" id="UP001063166">
    <property type="component" value="Unassembled WGS sequence"/>
</dbReference>
<evidence type="ECO:0000313" key="3">
    <source>
        <dbReference type="Proteomes" id="UP001063166"/>
    </source>
</evidence>
<dbReference type="EMBL" id="BRPK01000014">
    <property type="protein sequence ID" value="GLB43623.1"/>
    <property type="molecule type" value="Genomic_DNA"/>
</dbReference>
<name>A0A9P3PXY8_LYOSH</name>
<sequence length="223" mass="24729">MRRPSAALFYNRPLSKAKSIAAPSATPAPSAADENTSPARSPLVPNLKEARAWEHDRQRLKKASGFVKNQARKAQADTRGQSPTLAAKPYDRRPAIRAAVDQLEGDVPDLACEESEVDWDDAASPVRSLCLDRDEEGEKEGVPRVSSRHEVPLTDLLVSRKPRHGREADFEVVPPVRSVIVLDDKTTPDLDFNDPWEHVYAEDATEQHTHERVPSYAKIAALN</sequence>
<comment type="caution">
    <text evidence="2">The sequence shown here is derived from an EMBL/GenBank/DDBJ whole genome shotgun (WGS) entry which is preliminary data.</text>
</comment>